<accession>A0A0S7XN63</accession>
<gene>
    <name evidence="3" type="primary">rsgA</name>
    <name evidence="6" type="ORF">AMK68_02750</name>
</gene>
<dbReference type="Gene3D" id="3.40.50.300">
    <property type="entry name" value="P-loop containing nucleotide triphosphate hydrolases"/>
    <property type="match status" value="1"/>
</dbReference>
<feature type="domain" description="CP-type G" evidence="5">
    <location>
        <begin position="90"/>
        <end position="245"/>
    </location>
</feature>
<evidence type="ECO:0000256" key="2">
    <source>
        <dbReference type="ARBA" id="ARBA00023134"/>
    </source>
</evidence>
<comment type="subunit">
    <text evidence="3">Monomer. Associates with 30S ribosomal subunit, binds 16S rRNA.</text>
</comment>
<dbReference type="GO" id="GO:0005525">
    <property type="term" value="F:GTP binding"/>
    <property type="evidence" value="ECO:0007669"/>
    <property type="project" value="UniProtKB-UniRule"/>
</dbReference>
<keyword evidence="1 3" id="KW-0547">Nucleotide-binding</keyword>
<dbReference type="Gene3D" id="2.40.50.140">
    <property type="entry name" value="Nucleic acid-binding proteins"/>
    <property type="match status" value="1"/>
</dbReference>
<dbReference type="InterPro" id="IPR004881">
    <property type="entry name" value="Ribosome_biogen_GTPase_RsgA"/>
</dbReference>
<dbReference type="PROSITE" id="PS50936">
    <property type="entry name" value="ENGC_GTPASE"/>
    <property type="match status" value="1"/>
</dbReference>
<dbReference type="AlphaFoldDB" id="A0A0S7XN63"/>
<comment type="caution">
    <text evidence="6">The sequence shown here is derived from an EMBL/GenBank/DDBJ whole genome shotgun (WGS) entry which is preliminary data.</text>
</comment>
<dbReference type="NCBIfam" id="TIGR00157">
    <property type="entry name" value="ribosome small subunit-dependent GTPase A"/>
    <property type="match status" value="1"/>
</dbReference>
<feature type="binding site" evidence="3">
    <location>
        <position position="274"/>
    </location>
    <ligand>
        <name>Zn(2+)</name>
        <dbReference type="ChEBI" id="CHEBI:29105"/>
    </ligand>
</feature>
<dbReference type="Proteomes" id="UP000052020">
    <property type="component" value="Unassembled WGS sequence"/>
</dbReference>
<evidence type="ECO:0000259" key="5">
    <source>
        <dbReference type="PROSITE" id="PS51721"/>
    </source>
</evidence>
<dbReference type="InterPro" id="IPR010914">
    <property type="entry name" value="RsgA_GTPase_dom"/>
</dbReference>
<keyword evidence="3" id="KW-0378">Hydrolase</keyword>
<dbReference type="GO" id="GO:0019843">
    <property type="term" value="F:rRNA binding"/>
    <property type="evidence" value="ECO:0007669"/>
    <property type="project" value="UniProtKB-KW"/>
</dbReference>
<dbReference type="EMBL" id="LIZY01000053">
    <property type="protein sequence ID" value="KPJ63933.1"/>
    <property type="molecule type" value="Genomic_DNA"/>
</dbReference>
<dbReference type="GO" id="GO:0003924">
    <property type="term" value="F:GTPase activity"/>
    <property type="evidence" value="ECO:0007669"/>
    <property type="project" value="UniProtKB-UniRule"/>
</dbReference>
<dbReference type="SUPFAM" id="SSF52540">
    <property type="entry name" value="P-loop containing nucleoside triphosphate hydrolases"/>
    <property type="match status" value="1"/>
</dbReference>
<organism evidence="6 7">
    <name type="scientific">candidate division KD3-62 bacterium DG_56</name>
    <dbReference type="NCBI Taxonomy" id="1704032"/>
    <lineage>
        <taxon>Bacteria</taxon>
        <taxon>candidate division KD3-62</taxon>
    </lineage>
</organism>
<feature type="binding site" evidence="3">
    <location>
        <position position="282"/>
    </location>
    <ligand>
        <name>Zn(2+)</name>
        <dbReference type="ChEBI" id="CHEBI:29105"/>
    </ligand>
</feature>
<dbReference type="GO" id="GO:0042274">
    <property type="term" value="P:ribosomal small subunit biogenesis"/>
    <property type="evidence" value="ECO:0007669"/>
    <property type="project" value="UniProtKB-UniRule"/>
</dbReference>
<protein>
    <recommendedName>
        <fullName evidence="3">Small ribosomal subunit biogenesis GTPase RsgA</fullName>
        <ecNumber evidence="3">3.6.1.-</ecNumber>
    </recommendedName>
</protein>
<dbReference type="EC" id="3.6.1.-" evidence="3"/>
<evidence type="ECO:0000256" key="3">
    <source>
        <dbReference type="HAMAP-Rule" id="MF_01820"/>
    </source>
</evidence>
<keyword evidence="3" id="KW-0694">RNA-binding</keyword>
<keyword evidence="2 3" id="KW-0342">GTP-binding</keyword>
<comment type="function">
    <text evidence="3">One of several proteins that assist in the late maturation steps of the functional core of the 30S ribosomal subunit. Helps release RbfA from mature subunits. May play a role in the assembly of ribosomal proteins into the subunit. Circularly permuted GTPase that catalyzes slow GTP hydrolysis, GTPase activity is stimulated by the 30S ribosomal subunit.</text>
</comment>
<keyword evidence="3" id="KW-0479">Metal-binding</keyword>
<comment type="similarity">
    <text evidence="3">Belongs to the TRAFAC class YlqF/YawG GTPase family. RsgA subfamily.</text>
</comment>
<dbReference type="PROSITE" id="PS51721">
    <property type="entry name" value="G_CP"/>
    <property type="match status" value="1"/>
</dbReference>
<comment type="subcellular location">
    <subcellularLocation>
        <location evidence="3">Cytoplasm</location>
    </subcellularLocation>
</comment>
<dbReference type="GO" id="GO:0005737">
    <property type="term" value="C:cytoplasm"/>
    <property type="evidence" value="ECO:0007669"/>
    <property type="project" value="UniProtKB-SubCell"/>
</dbReference>
<sequence length="307" mass="33035">MSRRGGVTDEFIEGVVTENRGAVFDVIVDGRVVQCTLRGRLKKGKQRDASPIAAGDRVELTMLEASRGIVERVLARECDLSRAAAGSVPLRQTIAANVEQAVIVFAAAEPRADLFLLDRFLVVATTGGLELVICVNKCDLVEREALREQFGLYRDIGYCVLFTSAVTGEGLDDLRGALKDRRSVICGPSGVGKSSLLNALAPGLALRTAEVGPVTHKGRHTTRWARLVPLPFGGSVADTPGLRQLGFCEVSPEQVAAAFPDLLPHLGRCRFNDCSHRTEPGCALQEAASAGEIDQRRLRSFLQMGGR</sequence>
<dbReference type="PANTHER" id="PTHR32120">
    <property type="entry name" value="SMALL RIBOSOMAL SUBUNIT BIOGENESIS GTPASE RSGA"/>
    <property type="match status" value="1"/>
</dbReference>
<keyword evidence="3" id="KW-0862">Zinc</keyword>
<comment type="cofactor">
    <cofactor evidence="3">
        <name>Zn(2+)</name>
        <dbReference type="ChEBI" id="CHEBI:29105"/>
    </cofactor>
    <text evidence="3">Binds 1 zinc ion per subunit.</text>
</comment>
<reference evidence="6 7" key="1">
    <citation type="journal article" date="2015" name="Microbiome">
        <title>Genomic resolution of linkages in carbon, nitrogen, and sulfur cycling among widespread estuary sediment bacteria.</title>
        <authorList>
            <person name="Baker B.J."/>
            <person name="Lazar C.S."/>
            <person name="Teske A.P."/>
            <person name="Dick G.J."/>
        </authorList>
    </citation>
    <scope>NUCLEOTIDE SEQUENCE [LARGE SCALE GENOMIC DNA]</scope>
    <source>
        <strain evidence="6">DG_56</strain>
    </source>
</reference>
<evidence type="ECO:0000313" key="7">
    <source>
        <dbReference type="Proteomes" id="UP000052020"/>
    </source>
</evidence>
<dbReference type="HAMAP" id="MF_01820">
    <property type="entry name" value="GTPase_RsgA"/>
    <property type="match status" value="1"/>
</dbReference>
<dbReference type="Gene3D" id="1.10.40.50">
    <property type="entry name" value="Probable gtpase engc, domain 3"/>
    <property type="match status" value="1"/>
</dbReference>
<feature type="binding site" evidence="3">
    <location>
        <position position="269"/>
    </location>
    <ligand>
        <name>Zn(2+)</name>
        <dbReference type="ChEBI" id="CHEBI:29105"/>
    </ligand>
</feature>
<keyword evidence="3" id="KW-0963">Cytoplasm</keyword>
<proteinExistence type="inferred from homology"/>
<dbReference type="GO" id="GO:0046872">
    <property type="term" value="F:metal ion binding"/>
    <property type="evidence" value="ECO:0007669"/>
    <property type="project" value="UniProtKB-KW"/>
</dbReference>
<dbReference type="SUPFAM" id="SSF50249">
    <property type="entry name" value="Nucleic acid-binding proteins"/>
    <property type="match status" value="1"/>
</dbReference>
<keyword evidence="3" id="KW-0690">Ribosome biogenesis</keyword>
<feature type="binding site" evidence="3">
    <location>
        <begin position="187"/>
        <end position="195"/>
    </location>
    <ligand>
        <name>GTP</name>
        <dbReference type="ChEBI" id="CHEBI:37565"/>
    </ligand>
</feature>
<evidence type="ECO:0000313" key="6">
    <source>
        <dbReference type="EMBL" id="KPJ63933.1"/>
    </source>
</evidence>
<dbReference type="InterPro" id="IPR027417">
    <property type="entry name" value="P-loop_NTPase"/>
</dbReference>
<name>A0A0S7XN63_9BACT</name>
<keyword evidence="3" id="KW-0699">rRNA-binding</keyword>
<feature type="binding site" evidence="3">
    <location>
        <position position="276"/>
    </location>
    <ligand>
        <name>Zn(2+)</name>
        <dbReference type="ChEBI" id="CHEBI:29105"/>
    </ligand>
</feature>
<dbReference type="InterPro" id="IPR012340">
    <property type="entry name" value="NA-bd_OB-fold"/>
</dbReference>
<dbReference type="PANTHER" id="PTHR32120:SF11">
    <property type="entry name" value="SMALL RIBOSOMAL SUBUNIT BIOGENESIS GTPASE RSGA 1, MITOCHONDRIAL-RELATED"/>
    <property type="match status" value="1"/>
</dbReference>
<dbReference type="InterPro" id="IPR030378">
    <property type="entry name" value="G_CP_dom"/>
</dbReference>
<dbReference type="Pfam" id="PF03193">
    <property type="entry name" value="RsgA_GTPase"/>
    <property type="match status" value="1"/>
</dbReference>
<evidence type="ECO:0000259" key="4">
    <source>
        <dbReference type="PROSITE" id="PS50936"/>
    </source>
</evidence>
<evidence type="ECO:0000256" key="1">
    <source>
        <dbReference type="ARBA" id="ARBA00022741"/>
    </source>
</evidence>
<dbReference type="CDD" id="cd01854">
    <property type="entry name" value="YjeQ_EngC"/>
    <property type="match status" value="1"/>
</dbReference>
<feature type="domain" description="EngC GTPase" evidence="4">
    <location>
        <begin position="96"/>
        <end position="243"/>
    </location>
</feature>
<feature type="binding site" evidence="3">
    <location>
        <begin position="136"/>
        <end position="139"/>
    </location>
    <ligand>
        <name>GTP</name>
        <dbReference type="ChEBI" id="CHEBI:37565"/>
    </ligand>
</feature>